<feature type="compositionally biased region" description="Low complexity" evidence="1">
    <location>
        <begin position="332"/>
        <end position="346"/>
    </location>
</feature>
<feature type="compositionally biased region" description="Polar residues" evidence="1">
    <location>
        <begin position="412"/>
        <end position="439"/>
    </location>
</feature>
<dbReference type="PANTHER" id="PTHR39601">
    <property type="entry name" value="CHORIOGENIN HMINOR"/>
    <property type="match status" value="1"/>
</dbReference>
<feature type="compositionally biased region" description="Polar residues" evidence="1">
    <location>
        <begin position="197"/>
        <end position="214"/>
    </location>
</feature>
<feature type="compositionally biased region" description="Polar residues" evidence="1">
    <location>
        <begin position="1163"/>
        <end position="1172"/>
    </location>
</feature>
<proteinExistence type="predicted"/>
<accession>A0AAD5RWJ4</accession>
<feature type="compositionally biased region" description="Polar residues" evidence="1">
    <location>
        <begin position="222"/>
        <end position="232"/>
    </location>
</feature>
<feature type="compositionally biased region" description="Basic residues" evidence="1">
    <location>
        <begin position="1212"/>
        <end position="1223"/>
    </location>
</feature>
<feature type="compositionally biased region" description="Low complexity" evidence="1">
    <location>
        <begin position="173"/>
        <end position="191"/>
    </location>
</feature>
<dbReference type="Pfam" id="PF26013">
    <property type="entry name" value="DUF8004"/>
    <property type="match status" value="1"/>
</dbReference>
<evidence type="ECO:0000256" key="1">
    <source>
        <dbReference type="SAM" id="MobiDB-lite"/>
    </source>
</evidence>
<dbReference type="InterPro" id="IPR058317">
    <property type="entry name" value="DUF8004"/>
</dbReference>
<comment type="caution">
    <text evidence="3">The sequence shown here is derived from an EMBL/GenBank/DDBJ whole genome shotgun (WGS) entry which is preliminary data.</text>
</comment>
<dbReference type="Proteomes" id="UP001201980">
    <property type="component" value="Unassembled WGS sequence"/>
</dbReference>
<feature type="compositionally biased region" description="Low complexity" evidence="1">
    <location>
        <begin position="243"/>
        <end position="256"/>
    </location>
</feature>
<evidence type="ECO:0000313" key="3">
    <source>
        <dbReference type="EMBL" id="KAJ2905090.1"/>
    </source>
</evidence>
<feature type="compositionally biased region" description="Basic and acidic residues" evidence="1">
    <location>
        <begin position="366"/>
        <end position="377"/>
    </location>
</feature>
<evidence type="ECO:0000259" key="2">
    <source>
        <dbReference type="Pfam" id="PF26013"/>
    </source>
</evidence>
<reference evidence="3" key="1">
    <citation type="submission" date="2022-07" db="EMBL/GenBank/DDBJ databases">
        <title>Draft genome sequence of Zalerion maritima ATCC 34329, a (micro)plastics degrading marine fungus.</title>
        <authorList>
            <person name="Paco A."/>
            <person name="Goncalves M.F.M."/>
            <person name="Rocha-Santos T.A.P."/>
            <person name="Alves A."/>
        </authorList>
    </citation>
    <scope>NUCLEOTIDE SEQUENCE</scope>
    <source>
        <strain evidence="3">ATCC 34329</strain>
    </source>
</reference>
<feature type="region of interest" description="Disordered" evidence="1">
    <location>
        <begin position="132"/>
        <end position="457"/>
    </location>
</feature>
<evidence type="ECO:0000313" key="4">
    <source>
        <dbReference type="Proteomes" id="UP001201980"/>
    </source>
</evidence>
<feature type="domain" description="DUF8004" evidence="2">
    <location>
        <begin position="642"/>
        <end position="729"/>
    </location>
</feature>
<feature type="region of interest" description="Disordered" evidence="1">
    <location>
        <begin position="1044"/>
        <end position="1125"/>
    </location>
</feature>
<feature type="region of interest" description="Disordered" evidence="1">
    <location>
        <begin position="1"/>
        <end position="120"/>
    </location>
</feature>
<dbReference type="PANTHER" id="PTHR39601:SF2">
    <property type="entry name" value="CHORIOGENIN HMINOR"/>
    <property type="match status" value="1"/>
</dbReference>
<keyword evidence="4" id="KW-1185">Reference proteome</keyword>
<name>A0AAD5RWJ4_9PEZI</name>
<feature type="compositionally biased region" description="Low complexity" evidence="1">
    <location>
        <begin position="1068"/>
        <end position="1088"/>
    </location>
</feature>
<feature type="compositionally biased region" description="Polar residues" evidence="1">
    <location>
        <begin position="1"/>
        <end position="12"/>
    </location>
</feature>
<dbReference type="AlphaFoldDB" id="A0AAD5RWJ4"/>
<feature type="compositionally biased region" description="Low complexity" evidence="1">
    <location>
        <begin position="132"/>
        <end position="156"/>
    </location>
</feature>
<sequence length="1223" mass="133155">MTLSKSSFTSLGQHGRSLLHLPLNSPSTSSTSPADDNVKGESRPHYHQYSGSEPVISLQGRESPEAAPGLASPNSTPIVKKRKSRLGLLSSWIPSLTTSQPADNAPQYRKQGKVVSRKPVVQQVSTIDQAFAAAGAARPQEPQSSASASQQQVYSSHPPPPPPPTMPPPPVPASSSSRPSSSRADSSPTSPIESYNHDNSYQSGSTGSRHQQNPYAAYNPSPVDNTTSTHSSTRSKETIRTVASKATTSSSQSSTKINDGFNFNFSNSAHAPTLDFELPGDSKHPQSRADMTTAPRPPTRGDSPADMARRNFSPEVGRYSSRNASPAPRSMTPQSRSQPQSGRSTPVRPAPPPDIQLIQTTPSPEATRKGEPERMDRSSSLQGLAGKKLRVAAAGNTGDSNPSLDDPRARSVSANPPANRATEPQQPRVVSTGTRSVSHQAALHVGGPSKPQPGKVRKSIFSTAGRSRSNSHDAPRMPNSAAWIVSDDSAAEYNTHILTSGDKVPELWNESSNVFVHIHAREISRKASFKVPTTVLSSSTIFRRQMREQLPPPDAPMDTPREYHVQVPPSVSQPGKPDLERLVTIRNLFAFLTGQPLVATKQQPSLFKVVFNVSSLLSQFEFSSPDGETYGEIPDVSFSWLMTQVPIADVRQSREKTIEALVLGERMRSKELYREAFAHAAGKYAAIQSLKSPTFALLSPATQDKLERSHFDLVNRQDTLNNKLETFDFPALFAGIASSNSAAKDVNFARWKTAFGRMRSFVLSYYRSHVGSWPPKASSKKNNFSESGLNRQVLKMLYSDLCALYDLLVDRESLSQTRIDGSPLGEPDPYSEDEFHVSTHYLRRILDECDTSTPPVLPPIPFDLPQLPSMSSVYENYHTMTAKDQLAFDRKLQHHELLLVLSKAYNIDTYKLKLPFLTEFKEFEAKEARGLSGGKPMVEIVDQRIGYWIFMYSVIQALPMLVIDAPDVKFTENVEYFLCQPPMGSLPWIDDGGRKMWFEIAGGGVVELPPEAVKYSVQATYHRSHCWLSAKIWEEALTYGLDSAFPPPPADDQAPSPLDPPNPVFADGSQASDAGGPPGSSHSAGASPALPPNTTGTSPSGSPQYALRPRNLSPGARSRLLAPGGPGGHVYRSSIALGIEPLALPENHFGGRGADGGLPRSASHGNLRQLNMENDAPKSENQSGNAKSEYSDSANGEATDQTFDNILSKVDKRQRRARKWGLF</sequence>
<dbReference type="EMBL" id="JAKWBI020000038">
    <property type="protein sequence ID" value="KAJ2905090.1"/>
    <property type="molecule type" value="Genomic_DNA"/>
</dbReference>
<feature type="compositionally biased region" description="Polar residues" evidence="1">
    <location>
        <begin position="1093"/>
        <end position="1103"/>
    </location>
</feature>
<protein>
    <submittedName>
        <fullName evidence="3">Choriogenin hminor</fullName>
    </submittedName>
</protein>
<feature type="compositionally biased region" description="Polar residues" evidence="1">
    <location>
        <begin position="261"/>
        <end position="270"/>
    </location>
</feature>
<gene>
    <name evidence="3" type="ORF">MKZ38_006336</name>
</gene>
<organism evidence="3 4">
    <name type="scientific">Zalerion maritima</name>
    <dbReference type="NCBI Taxonomy" id="339359"/>
    <lineage>
        <taxon>Eukaryota</taxon>
        <taxon>Fungi</taxon>
        <taxon>Dikarya</taxon>
        <taxon>Ascomycota</taxon>
        <taxon>Pezizomycotina</taxon>
        <taxon>Sordariomycetes</taxon>
        <taxon>Lulworthiomycetidae</taxon>
        <taxon>Lulworthiales</taxon>
        <taxon>Lulworthiaceae</taxon>
        <taxon>Zalerion</taxon>
    </lineage>
</organism>
<feature type="compositionally biased region" description="Low complexity" evidence="1">
    <location>
        <begin position="18"/>
        <end position="33"/>
    </location>
</feature>
<feature type="region of interest" description="Disordered" evidence="1">
    <location>
        <begin position="1150"/>
        <end position="1223"/>
    </location>
</feature>
<feature type="compositionally biased region" description="Polar residues" evidence="1">
    <location>
        <begin position="92"/>
        <end position="102"/>
    </location>
</feature>
<feature type="compositionally biased region" description="Polar residues" evidence="1">
    <location>
        <begin position="1179"/>
        <end position="1205"/>
    </location>
</feature>
<feature type="compositionally biased region" description="Pro residues" evidence="1">
    <location>
        <begin position="157"/>
        <end position="172"/>
    </location>
</feature>